<protein>
    <submittedName>
        <fullName evidence="3">SPFH domain-containing protein</fullName>
    </submittedName>
</protein>
<feature type="transmembrane region" description="Helical" evidence="1">
    <location>
        <begin position="45"/>
        <end position="68"/>
    </location>
</feature>
<keyword evidence="1" id="KW-0812">Transmembrane</keyword>
<dbReference type="KEGG" id="nah:F5544_16130"/>
<dbReference type="Proteomes" id="UP000503540">
    <property type="component" value="Chromosome"/>
</dbReference>
<dbReference type="AlphaFoldDB" id="A0A6G9YDH4"/>
<evidence type="ECO:0000313" key="4">
    <source>
        <dbReference type="Proteomes" id="UP000503540"/>
    </source>
</evidence>
<evidence type="ECO:0000256" key="1">
    <source>
        <dbReference type="SAM" id="Phobius"/>
    </source>
</evidence>
<name>A0A6G9YDH4_9NOCA</name>
<dbReference type="Pfam" id="PF01145">
    <property type="entry name" value="Band_7"/>
    <property type="match status" value="1"/>
</dbReference>
<dbReference type="InterPro" id="IPR036013">
    <property type="entry name" value="Band_7/SPFH_dom_sf"/>
</dbReference>
<dbReference type="CDD" id="cd03402">
    <property type="entry name" value="SPFH_like_u2"/>
    <property type="match status" value="1"/>
</dbReference>
<dbReference type="EMBL" id="CP046172">
    <property type="protein sequence ID" value="QIS11106.1"/>
    <property type="molecule type" value="Genomic_DNA"/>
</dbReference>
<feature type="transmembrane region" description="Helical" evidence="1">
    <location>
        <begin position="12"/>
        <end position="33"/>
    </location>
</feature>
<organism evidence="3 4">
    <name type="scientific">Nocardia arthritidis</name>
    <dbReference type="NCBI Taxonomy" id="228602"/>
    <lineage>
        <taxon>Bacteria</taxon>
        <taxon>Bacillati</taxon>
        <taxon>Actinomycetota</taxon>
        <taxon>Actinomycetes</taxon>
        <taxon>Mycobacteriales</taxon>
        <taxon>Nocardiaceae</taxon>
        <taxon>Nocardia</taxon>
    </lineage>
</organism>
<gene>
    <name evidence="3" type="ORF">F5544_16130</name>
</gene>
<accession>A0A6G9YDH4</accession>
<dbReference type="PANTHER" id="PTHR43446">
    <property type="entry name" value="MEMBRANE PROTEIN-RELATED"/>
    <property type="match status" value="1"/>
</dbReference>
<keyword evidence="4" id="KW-1185">Reference proteome</keyword>
<reference evidence="3 4" key="1">
    <citation type="journal article" date="2019" name="ACS Chem. Biol.">
        <title>Identification and Mobilization of a Cryptic Antibiotic Biosynthesis Gene Locus from a Human-Pathogenic Nocardia Isolate.</title>
        <authorList>
            <person name="Herisse M."/>
            <person name="Ishida K."/>
            <person name="Porter J.L."/>
            <person name="Howden B."/>
            <person name="Hertweck C."/>
            <person name="Stinear T.P."/>
            <person name="Pidot S.J."/>
        </authorList>
    </citation>
    <scope>NUCLEOTIDE SEQUENCE [LARGE SCALE GENOMIC DNA]</scope>
    <source>
        <strain evidence="3 4">AUSMDU00012717</strain>
    </source>
</reference>
<dbReference type="RefSeq" id="WP_167473974.1">
    <property type="nucleotide sequence ID" value="NZ_CP046172.1"/>
</dbReference>
<dbReference type="SMART" id="SM00244">
    <property type="entry name" value="PHB"/>
    <property type="match status" value="1"/>
</dbReference>
<dbReference type="SUPFAM" id="SSF117892">
    <property type="entry name" value="Band 7/SPFH domain"/>
    <property type="match status" value="1"/>
</dbReference>
<keyword evidence="1" id="KW-1133">Transmembrane helix</keyword>
<evidence type="ECO:0000313" key="3">
    <source>
        <dbReference type="EMBL" id="QIS11106.1"/>
    </source>
</evidence>
<dbReference type="Gene3D" id="3.30.479.30">
    <property type="entry name" value="Band 7 domain"/>
    <property type="match status" value="1"/>
</dbReference>
<feature type="domain" description="Band 7" evidence="2">
    <location>
        <begin position="63"/>
        <end position="231"/>
    </location>
</feature>
<keyword evidence="1" id="KW-0472">Membrane</keyword>
<dbReference type="PANTHER" id="PTHR43446:SF1">
    <property type="entry name" value="BAND 7 DOMAIN-CONTAINING PROTEIN"/>
    <property type="match status" value="1"/>
</dbReference>
<evidence type="ECO:0000259" key="2">
    <source>
        <dbReference type="SMART" id="SM00244"/>
    </source>
</evidence>
<proteinExistence type="predicted"/>
<dbReference type="InterPro" id="IPR001107">
    <property type="entry name" value="Band_7"/>
</dbReference>
<sequence>MKLRAAFHVNGFPVLLGVFVLVIGFGAAAAAGYAEGAKNDNALAIAGAIVGTLVVVALLLSATGLVVVNPNEAKVIQFFGRYIGSVSEPGFYSVVPLTDRKSISLRVRNFETQKLKVNDADGNPVEIAAVVVYRVVDSFKAAFAVDDYEVYVETQSEAAVRHLATTHPYDAHDTERTSLRDGAEVAGELTTELRDRTEMAGIEIIEARITHLAYAPEIAQAMLVRQQAAQVVAARTKIVEGAVGMVGLALDRLAEQGVVELDEERKATMVSNLLVVLCGDRATQPVVNAGTLYS</sequence>